<evidence type="ECO:0000313" key="2">
    <source>
        <dbReference type="EMBL" id="KXG77389.1"/>
    </source>
</evidence>
<dbReference type="STRING" id="520764.AN618_11170"/>
<dbReference type="AlphaFoldDB" id="A0A140LA14"/>
<name>A0A140LA14_9FIRM</name>
<comment type="caution">
    <text evidence="2">The sequence shown here is derived from an EMBL/GenBank/DDBJ whole genome shotgun (WGS) entry which is preliminary data.</text>
</comment>
<dbReference type="InParanoid" id="A0A140LA14"/>
<accession>A0A140LA14</accession>
<sequence>MRRSGMEEGKRWLEQAKEDLKWARMLAEQGGYHIACFLAQQVAEKAIKAFLYAMGETIVPGHSVNVLARKAAQYNEKIEEKCEKWSVRRKLWIWRRMRLIRSKE</sequence>
<evidence type="ECO:0000313" key="3">
    <source>
        <dbReference type="Proteomes" id="UP000070427"/>
    </source>
</evidence>
<evidence type="ECO:0000259" key="1">
    <source>
        <dbReference type="PROSITE" id="PS50910"/>
    </source>
</evidence>
<dbReference type="EMBL" id="LOED01000011">
    <property type="protein sequence ID" value="KXG77389.1"/>
    <property type="molecule type" value="Genomic_DNA"/>
</dbReference>
<protein>
    <recommendedName>
        <fullName evidence="1">HEPN domain-containing protein</fullName>
    </recommendedName>
</protein>
<keyword evidence="3" id="KW-1185">Reference proteome</keyword>
<dbReference type="Gene3D" id="1.20.120.330">
    <property type="entry name" value="Nucleotidyltransferases domain 2"/>
    <property type="match status" value="1"/>
</dbReference>
<reference evidence="2 3" key="1">
    <citation type="submission" date="2015-12" db="EMBL/GenBank/DDBJ databases">
        <title>Draft genome sequnece of Fervidicola ferrireducens strain Y170.</title>
        <authorList>
            <person name="Patel B.K."/>
        </authorList>
    </citation>
    <scope>NUCLEOTIDE SEQUENCE [LARGE SCALE GENOMIC DNA]</scope>
    <source>
        <strain evidence="2 3">Y170</strain>
    </source>
</reference>
<dbReference type="SUPFAM" id="SSF81593">
    <property type="entry name" value="Nucleotidyltransferase substrate binding subunit/domain"/>
    <property type="match status" value="1"/>
</dbReference>
<organism evidence="2 3">
    <name type="scientific">Fervidicola ferrireducens</name>
    <dbReference type="NCBI Taxonomy" id="520764"/>
    <lineage>
        <taxon>Bacteria</taxon>
        <taxon>Bacillati</taxon>
        <taxon>Bacillota</taxon>
        <taxon>Clostridia</taxon>
        <taxon>Thermosediminibacterales</taxon>
        <taxon>Thermosediminibacteraceae</taxon>
        <taxon>Fervidicola</taxon>
    </lineage>
</organism>
<proteinExistence type="predicted"/>
<gene>
    <name evidence="2" type="ORF">AN618_11170</name>
</gene>
<dbReference type="PATRIC" id="fig|520764.3.peg.1154"/>
<dbReference type="RefSeq" id="WP_222926343.1">
    <property type="nucleotide sequence ID" value="NZ_LOED01000011.1"/>
</dbReference>
<dbReference type="Pfam" id="PF05168">
    <property type="entry name" value="HEPN"/>
    <property type="match status" value="1"/>
</dbReference>
<dbReference type="PROSITE" id="PS50910">
    <property type="entry name" value="HEPN"/>
    <property type="match status" value="1"/>
</dbReference>
<dbReference type="Proteomes" id="UP000070427">
    <property type="component" value="Unassembled WGS sequence"/>
</dbReference>
<dbReference type="InterPro" id="IPR007842">
    <property type="entry name" value="HEPN_dom"/>
</dbReference>
<dbReference type="SMART" id="SM00748">
    <property type="entry name" value="HEPN"/>
    <property type="match status" value="1"/>
</dbReference>
<feature type="domain" description="HEPN" evidence="1">
    <location>
        <begin position="13"/>
        <end position="104"/>
    </location>
</feature>